<evidence type="ECO:0000259" key="1">
    <source>
        <dbReference type="Pfam" id="PF00149"/>
    </source>
</evidence>
<dbReference type="eggNOG" id="COG1408">
    <property type="taxonomic scope" value="Bacteria"/>
</dbReference>
<dbReference type="NCBIfam" id="TIGR04168">
    <property type="entry name" value="TIGR04168 family protein"/>
    <property type="match status" value="1"/>
</dbReference>
<dbReference type="HOGENOM" id="CLU_053780_0_0_3"/>
<dbReference type="InterPro" id="IPR004843">
    <property type="entry name" value="Calcineurin-like_PHP"/>
</dbReference>
<feature type="domain" description="Calcineurin-like phosphoesterase" evidence="1">
    <location>
        <begin position="15"/>
        <end position="230"/>
    </location>
</feature>
<dbReference type="GO" id="GO:0016787">
    <property type="term" value="F:hydrolase activity"/>
    <property type="evidence" value="ECO:0007669"/>
    <property type="project" value="InterPro"/>
</dbReference>
<accession>B0BZ07</accession>
<dbReference type="InterPro" id="IPR027629">
    <property type="entry name" value="DevT-like"/>
</dbReference>
<dbReference type="STRING" id="329726.AM1_3313"/>
<dbReference type="SUPFAM" id="SSF56300">
    <property type="entry name" value="Metallo-dependent phosphatases"/>
    <property type="match status" value="1"/>
</dbReference>
<dbReference type="Proteomes" id="UP000000268">
    <property type="component" value="Chromosome"/>
</dbReference>
<reference evidence="2 3" key="1">
    <citation type="journal article" date="2008" name="Proc. Natl. Acad. Sci. U.S.A.">
        <title>Niche adaptation and genome expansion in the chlorophyll d-producing cyanobacterium Acaryochloris marina.</title>
        <authorList>
            <person name="Swingley W.D."/>
            <person name="Chen M."/>
            <person name="Cheung P.C."/>
            <person name="Conrad A.L."/>
            <person name="Dejesa L.C."/>
            <person name="Hao J."/>
            <person name="Honchak B.M."/>
            <person name="Karbach L.E."/>
            <person name="Kurdoglu A."/>
            <person name="Lahiri S."/>
            <person name="Mastrian S.D."/>
            <person name="Miyashita H."/>
            <person name="Page L."/>
            <person name="Ramakrishna P."/>
            <person name="Satoh S."/>
            <person name="Sattley W.M."/>
            <person name="Shimada Y."/>
            <person name="Taylor H.L."/>
            <person name="Tomo T."/>
            <person name="Tsuchiya T."/>
            <person name="Wang Z.T."/>
            <person name="Raymond J."/>
            <person name="Mimuro M."/>
            <person name="Blankenship R.E."/>
            <person name="Touchman J.W."/>
        </authorList>
    </citation>
    <scope>NUCLEOTIDE SEQUENCE [LARGE SCALE GENOMIC DNA]</scope>
    <source>
        <strain evidence="3">MBIC 11017</strain>
    </source>
</reference>
<dbReference type="Gene3D" id="3.60.21.10">
    <property type="match status" value="1"/>
</dbReference>
<dbReference type="RefSeq" id="WP_012163713.1">
    <property type="nucleotide sequence ID" value="NC_009925.1"/>
</dbReference>
<dbReference type="OrthoDB" id="504928at2"/>
<dbReference type="EMBL" id="CP000828">
    <property type="protein sequence ID" value="ABW28307.1"/>
    <property type="molecule type" value="Genomic_DNA"/>
</dbReference>
<evidence type="ECO:0000313" key="2">
    <source>
        <dbReference type="EMBL" id="ABW28307.1"/>
    </source>
</evidence>
<dbReference type="CDD" id="cd07397">
    <property type="entry name" value="MPP_NostocDevT-like"/>
    <property type="match status" value="1"/>
</dbReference>
<protein>
    <recommendedName>
        <fullName evidence="1">Calcineurin-like phosphoesterase domain-containing protein</fullName>
    </recommendedName>
</protein>
<dbReference type="PANTHER" id="PTHR35769">
    <property type="entry name" value="CALCINEURIN-LIKE METALLO-PHOSPHOESTERASE SUPERFAMILY PROTEIN"/>
    <property type="match status" value="1"/>
</dbReference>
<dbReference type="KEGG" id="amr:AM1_3313"/>
<sequence length="322" mass="35205">MTEPLSTPTANSPSIKIAVIGDIHDAWDEEDPKALAQLGVDLVLFVGDFGNEAVEVVEAVSNLELPYAASFGNHDAWYTATPWGTKNCPYDRSKEDWVQQQLDLLADAHVGYSQRTFPRLDLSVVGGRPFSWGGPDWRCAGFYRDRFGVKDFEESTAQIAKAAAQAPSETIIFLGHNGPSGLGDQAEDPCGKDWKQLGGDFGDPDLRDAIATTRTTGKRVPLVTFGHMHHNLRHTKAVQRKRLCVDEAGTVYLNAACVPRIIKTEQGLQRNFSLVTLQDHQVTDVQLAWVDAGHHIASSETLYSKAAPPTEVIPTLVSSPSE</sequence>
<keyword evidence="3" id="KW-1185">Reference proteome</keyword>
<name>B0BZ07_ACAM1</name>
<dbReference type="Pfam" id="PF00149">
    <property type="entry name" value="Metallophos"/>
    <property type="match status" value="1"/>
</dbReference>
<gene>
    <name evidence="2" type="ordered locus">AM1_3313</name>
</gene>
<dbReference type="PANTHER" id="PTHR35769:SF2">
    <property type="entry name" value="CALCINEURIN-LIKE METALLO-PHOSPHOESTERASE SUPERFAMILY PROTEIN"/>
    <property type="match status" value="1"/>
</dbReference>
<dbReference type="AlphaFoldDB" id="B0BZ07"/>
<evidence type="ECO:0000313" key="3">
    <source>
        <dbReference type="Proteomes" id="UP000000268"/>
    </source>
</evidence>
<dbReference type="InterPro" id="IPR029052">
    <property type="entry name" value="Metallo-depent_PP-like"/>
</dbReference>
<proteinExistence type="predicted"/>
<organism evidence="2 3">
    <name type="scientific">Acaryochloris marina (strain MBIC 11017)</name>
    <dbReference type="NCBI Taxonomy" id="329726"/>
    <lineage>
        <taxon>Bacteria</taxon>
        <taxon>Bacillati</taxon>
        <taxon>Cyanobacteriota</taxon>
        <taxon>Cyanophyceae</taxon>
        <taxon>Acaryochloridales</taxon>
        <taxon>Acaryochloridaceae</taxon>
        <taxon>Acaryochloris</taxon>
    </lineage>
</organism>